<accession>A0A0G0XI30</accession>
<dbReference type="AlphaFoldDB" id="A0A0G0XI30"/>
<gene>
    <name evidence="1" type="ORF">UU34_C0005G0021</name>
</gene>
<dbReference type="Pfam" id="PF12441">
    <property type="entry name" value="CopG_antitoxin"/>
    <property type="match status" value="1"/>
</dbReference>
<sequence length="90" mass="10645">MKKKSKIPKFRSYKEEANFWDTHNVTDFEGETKDVDIIVELDKPRDETVVLRLQKKVKNKLEKTARSKGLNVSTLARMWLMEKLQSSRFS</sequence>
<comment type="caution">
    <text evidence="1">The sequence shown here is derived from an EMBL/GenBank/DDBJ whole genome shotgun (WGS) entry which is preliminary data.</text>
</comment>
<name>A0A0G0XI30_9BACT</name>
<evidence type="ECO:0000313" key="1">
    <source>
        <dbReference type="EMBL" id="KKR87347.1"/>
    </source>
</evidence>
<dbReference type="EMBL" id="LCAG01000005">
    <property type="protein sequence ID" value="KKR87347.1"/>
    <property type="molecule type" value="Genomic_DNA"/>
</dbReference>
<protein>
    <submittedName>
        <fullName evidence="1">Uncharacterized protein</fullName>
    </submittedName>
</protein>
<proteinExistence type="predicted"/>
<dbReference type="InterPro" id="IPR022148">
    <property type="entry name" value="CopG_antitoxin"/>
</dbReference>
<organism evidence="1 2">
    <name type="scientific">Candidatus Curtissbacteria bacterium GW2011_GWA1_41_11</name>
    <dbReference type="NCBI Taxonomy" id="1618409"/>
    <lineage>
        <taxon>Bacteria</taxon>
        <taxon>Candidatus Curtissiibacteriota</taxon>
    </lineage>
</organism>
<evidence type="ECO:0000313" key="2">
    <source>
        <dbReference type="Proteomes" id="UP000034854"/>
    </source>
</evidence>
<dbReference type="Proteomes" id="UP000034854">
    <property type="component" value="Unassembled WGS sequence"/>
</dbReference>
<reference evidence="1 2" key="1">
    <citation type="journal article" date="2015" name="Nature">
        <title>rRNA introns, odd ribosomes, and small enigmatic genomes across a large radiation of phyla.</title>
        <authorList>
            <person name="Brown C.T."/>
            <person name="Hug L.A."/>
            <person name="Thomas B.C."/>
            <person name="Sharon I."/>
            <person name="Castelle C.J."/>
            <person name="Singh A."/>
            <person name="Wilkins M.J."/>
            <person name="Williams K.H."/>
            <person name="Banfield J.F."/>
        </authorList>
    </citation>
    <scope>NUCLEOTIDE SEQUENCE [LARGE SCALE GENOMIC DNA]</scope>
</reference>